<protein>
    <submittedName>
        <fullName evidence="1">C_GCAxxG_C_C family probable redox protein</fullName>
    </submittedName>
</protein>
<dbReference type="STRING" id="1732.SAMN02910417_00303"/>
<proteinExistence type="predicted"/>
<dbReference type="OrthoDB" id="9791535at2"/>
<keyword evidence="2" id="KW-1185">Reference proteome</keyword>
<gene>
    <name evidence="1" type="ORF">SAMN02910417_00303</name>
</gene>
<evidence type="ECO:0000313" key="1">
    <source>
        <dbReference type="EMBL" id="SDB03854.1"/>
    </source>
</evidence>
<dbReference type="EMBL" id="FMXR01000004">
    <property type="protein sequence ID" value="SDB03854.1"/>
    <property type="molecule type" value="Genomic_DNA"/>
</dbReference>
<reference evidence="1 2" key="1">
    <citation type="submission" date="2016-10" db="EMBL/GenBank/DDBJ databases">
        <authorList>
            <person name="de Groot N.N."/>
        </authorList>
    </citation>
    <scope>NUCLEOTIDE SEQUENCE [LARGE SCALE GENOMIC DNA]</scope>
    <source>
        <strain evidence="1 2">DSM 3217</strain>
    </source>
</reference>
<name>A0A1G6A607_EUBOX</name>
<dbReference type="AlphaFoldDB" id="A0A1G6A607"/>
<dbReference type="Pfam" id="PF09719">
    <property type="entry name" value="C_GCAxxG_C_C"/>
    <property type="match status" value="1"/>
</dbReference>
<evidence type="ECO:0000313" key="2">
    <source>
        <dbReference type="Proteomes" id="UP000199228"/>
    </source>
</evidence>
<dbReference type="InterPro" id="IPR010181">
    <property type="entry name" value="CGCAxxGCC_motif"/>
</dbReference>
<accession>A0A1G6A607</accession>
<sequence>MSDYLDYTRKLRGEKADRHYNCAQATVLPFAKEKGLDIDAVIALCENYGAGMKRGGICGAIAGGLMALGLNEITDGKSIKKYYDAFLENHQGYLDCKDLLRLNKEAGGDKKAHCDGMIEEAVLLVEQIITEKKDSER</sequence>
<dbReference type="RefSeq" id="WP_090171462.1">
    <property type="nucleotide sequence ID" value="NZ_FMXR01000004.1"/>
</dbReference>
<organism evidence="1 2">
    <name type="scientific">Eubacterium oxidoreducens</name>
    <dbReference type="NCBI Taxonomy" id="1732"/>
    <lineage>
        <taxon>Bacteria</taxon>
        <taxon>Bacillati</taxon>
        <taxon>Bacillota</taxon>
        <taxon>Clostridia</taxon>
        <taxon>Eubacteriales</taxon>
        <taxon>Eubacteriaceae</taxon>
        <taxon>Eubacterium</taxon>
    </lineage>
</organism>
<dbReference type="Proteomes" id="UP000199228">
    <property type="component" value="Unassembled WGS sequence"/>
</dbReference>